<dbReference type="InterPro" id="IPR001611">
    <property type="entry name" value="Leu-rich_rpt"/>
</dbReference>
<dbReference type="InterPro" id="IPR032675">
    <property type="entry name" value="LRR_dom_sf"/>
</dbReference>
<dbReference type="PANTHER" id="PTHR48065:SF75">
    <property type="entry name" value="LEUCINE-RICH REPEAT-CONTAINING N-TERMINAL PLANT-TYPE DOMAIN-CONTAINING PROTEIN"/>
    <property type="match status" value="1"/>
</dbReference>
<dbReference type="EMBL" id="JBBPBM010000223">
    <property type="protein sequence ID" value="KAK8500153.1"/>
    <property type="molecule type" value="Genomic_DNA"/>
</dbReference>
<name>A0ABR2B092_9ROSI</name>
<reference evidence="2 3" key="1">
    <citation type="journal article" date="2024" name="G3 (Bethesda)">
        <title>Genome assembly of Hibiscus sabdariffa L. provides insights into metabolisms of medicinal natural products.</title>
        <authorList>
            <person name="Kim T."/>
        </authorList>
    </citation>
    <scope>NUCLEOTIDE SEQUENCE [LARGE SCALE GENOMIC DNA]</scope>
    <source>
        <strain evidence="2">TK-2024</strain>
        <tissue evidence="2">Old leaves</tissue>
    </source>
</reference>
<feature type="signal peptide" evidence="1">
    <location>
        <begin position="1"/>
        <end position="21"/>
    </location>
</feature>
<evidence type="ECO:0008006" key="4">
    <source>
        <dbReference type="Google" id="ProtNLM"/>
    </source>
</evidence>
<evidence type="ECO:0000313" key="2">
    <source>
        <dbReference type="EMBL" id="KAK8500153.1"/>
    </source>
</evidence>
<dbReference type="Gene3D" id="3.80.10.10">
    <property type="entry name" value="Ribonuclease Inhibitor"/>
    <property type="match status" value="2"/>
</dbReference>
<dbReference type="Pfam" id="PF00560">
    <property type="entry name" value="LRR_1"/>
    <property type="match status" value="1"/>
</dbReference>
<dbReference type="PANTHER" id="PTHR48065">
    <property type="entry name" value="OS10G0469600 PROTEIN"/>
    <property type="match status" value="1"/>
</dbReference>
<accession>A0ABR2B092</accession>
<protein>
    <recommendedName>
        <fullName evidence="4">Leucine-rich repeat-containing N-terminal plant-type domain-containing protein</fullName>
    </recommendedName>
</protein>
<evidence type="ECO:0000256" key="1">
    <source>
        <dbReference type="SAM" id="SignalP"/>
    </source>
</evidence>
<evidence type="ECO:0000313" key="3">
    <source>
        <dbReference type="Proteomes" id="UP001472677"/>
    </source>
</evidence>
<feature type="chain" id="PRO_5045751769" description="Leucine-rich repeat-containing N-terminal plant-type domain-containing protein" evidence="1">
    <location>
        <begin position="22"/>
        <end position="256"/>
    </location>
</feature>
<keyword evidence="1" id="KW-0732">Signal</keyword>
<dbReference type="SUPFAM" id="SSF52058">
    <property type="entry name" value="L domain-like"/>
    <property type="match status" value="1"/>
</dbReference>
<organism evidence="2 3">
    <name type="scientific">Hibiscus sabdariffa</name>
    <name type="common">roselle</name>
    <dbReference type="NCBI Taxonomy" id="183260"/>
    <lineage>
        <taxon>Eukaryota</taxon>
        <taxon>Viridiplantae</taxon>
        <taxon>Streptophyta</taxon>
        <taxon>Embryophyta</taxon>
        <taxon>Tracheophyta</taxon>
        <taxon>Spermatophyta</taxon>
        <taxon>Magnoliopsida</taxon>
        <taxon>eudicotyledons</taxon>
        <taxon>Gunneridae</taxon>
        <taxon>Pentapetalae</taxon>
        <taxon>rosids</taxon>
        <taxon>malvids</taxon>
        <taxon>Malvales</taxon>
        <taxon>Malvaceae</taxon>
        <taxon>Malvoideae</taxon>
        <taxon>Hibiscus</taxon>
    </lineage>
</organism>
<dbReference type="Proteomes" id="UP001472677">
    <property type="component" value="Unassembled WGS sequence"/>
</dbReference>
<comment type="caution">
    <text evidence="2">The sequence shown here is derived from an EMBL/GenBank/DDBJ whole genome shotgun (WGS) entry which is preliminary data.</text>
</comment>
<proteinExistence type="predicted"/>
<keyword evidence="3" id="KW-1185">Reference proteome</keyword>
<gene>
    <name evidence="2" type="ORF">V6N12_002261</name>
</gene>
<sequence length="256" mass="28914">MESKWMAMLLLVLGFLLLGGGEWCEGCLDEERLAISRLKPFFPFLDYAVIVGGPGSGSDDYSEQEDDSSVEKEESSLDCCKWESVECNPTTGRVTHLFLNLTAMNWYDLVKDEYQTNTNQRKFWYLNASLFLPFEELQYLSLSGNLIAGCVADQGFEKLSSKLNNLEILDLSFTYFNDSILTSISELSSLKSLNLERNQFTTDELELVNLNVLDLSDNPLDNSILSSLEIDGLSNLEELDISCYSGSVKIKLWFMT</sequence>